<dbReference type="Gene3D" id="2.60.40.10">
    <property type="entry name" value="Immunoglobulins"/>
    <property type="match status" value="1"/>
</dbReference>
<evidence type="ECO:0000256" key="4">
    <source>
        <dbReference type="ARBA" id="ARBA00022989"/>
    </source>
</evidence>
<dbReference type="InterPro" id="IPR008930">
    <property type="entry name" value="Terpenoid_cyclase/PrenylTrfase"/>
</dbReference>
<dbReference type="OrthoDB" id="8863841at2"/>
<evidence type="ECO:0000256" key="1">
    <source>
        <dbReference type="ARBA" id="ARBA00004167"/>
    </source>
</evidence>
<dbReference type="EMBL" id="FOMQ01000002">
    <property type="protein sequence ID" value="SFD44128.1"/>
    <property type="molecule type" value="Genomic_DNA"/>
</dbReference>
<dbReference type="InterPro" id="IPR045232">
    <property type="entry name" value="FAM234"/>
</dbReference>
<keyword evidence="5" id="KW-0472">Membrane</keyword>
<keyword evidence="6" id="KW-0121">Carboxypeptidase</keyword>
<dbReference type="Pfam" id="PF13620">
    <property type="entry name" value="CarboxypepD_reg"/>
    <property type="match status" value="4"/>
</dbReference>
<keyword evidence="3" id="KW-0732">Signal</keyword>
<accession>A0A1I1SHL2</accession>
<dbReference type="STRING" id="32040.SAMN04489710_102109"/>
<sequence>MRVTGIERAAQAVRVWLCFVLLWACSGLAWADSAGGLAWLQAQVQSTGGLASASGSATASQGQCEAARTLLEFSDPARAASLTAALDAAPVAETATEVLACTQWLQQQQSQIPRASELQGRRAASGGFATYDQLSGTSALDTGWALQALAGAWSAAQAEPTLAWLQQQQAANGSFTVGGRGDLLGTATVLRGLREHRQRSALAAAIADRAAAYLLSQADPAGHWQSDAGITALVYEAVHPYSGALPDIGPSVKAWLLAAQGASGAWGGNDPWATALALRALALAERPAVNPAQAALRVQFIDARNGNPIPAVQLTGPAGSGIQGLSDASGQIRLAGLPPGAYTLTASTPGYRTVQTSATLRAGVVTDLGTLQMLVPGNSTSAVITGTIKDSASGAPLGAVTVSVAGRSLSATTDAAGRYLISDVAPGTVGLVASRAGYYDATGQADVLAGQTLDFSPALVRSPATGPGGATDCRILGRVTKAADTSPIAGATVSLSGANTGNVLTDADGAYVLAGLVSGDTRISVSQTGYGPAEANTRLACSSQSDTAVQYSPRLHAGSQSPPDANRASLSGIVLDARNNQPIAAAQLSATTSTGIVRTTTSQADGRFAIGGLDGASVQLVVAAPGYEGFTASYLLQPAQDIDLGQLRLRPPRTAALAVDLQVQAVRRHTLQTDPQTLRVLGALQVQVRNAGTQPAPANVPVLAFLDTDSNGRYDAGTDTVLGQATLSAALASEQSQTLEIVVAGMLPFRDAPIHVIVDPEGAVPESDKSNNVRSSAQDVLFTPSAAAFSPKLKWHWDGSQSPYPDYNQVMMAPVVGRVVDTNGDGRLDSDDRPVAVFTSFSASLGYNNAATIRVVDGKTGVHLLSIRDDSISAIANLALADLDGDGKPEIIAITRDYRVVAFRNTGDKWWVSDVMVASSGSPPWGAPYVADIDRDGRPEIIFGLTVLNFDGTTKWRANGPNVGTSYERNGGFSIPVAADIEGRGNANVIFGGSLYSADGTLVWQAPMDGYTAVASFDGKQQPSIAIVHSGQLSLIGADGQVRWTTALPGGGTGGPPTIADMDGDGIPEIGVAGSNAYSAFRGDGSLLWSKPSQDWSSQITGSTVFDFDGDGVAEVLYADEIKLRVFKGPTGEVLWEQPNTSDTTLEYPLVVDVDADGHSDMLVVSNDFGWLINATERFHGVRAFEDVNNAWVPTRSVWNQHAYSINHINDDLSVPRDPEPSWKSHNTFRLNRRMDADARAIADVTASYVRVVDGGAQTPSQIIVRVGNAGSYKVPAGTPVAIYNTDPALGPPAAQALVAQGVTREVLPTGAFEDLAIVPARALAQLSAMGTVWIVADDDGTGRHTLADFDRGNNVAAADLGAIANHLLIAVATDKPTYAEADTARFTATVRNAGSFVRNALVRLTVLDAAGKSVDVLPLGTAAPLQPAASDQVLAPWSVAAVLAGDYQVRAELVTPQGLVYGTASAPFAVKAGAVAGAADNSLNSARASTDRSRYSAAHTVFIDSRVANLSANLLQENLRAVTQVIAPGGQVVLVQTEDIAQAVPRSQRKYGYYLPAGSLAPGTYQVRIQLFGSASYQSRTALAARSSARAGLGDVELASSTASFVVQDSLQSAVGITGQLGAAPAAVAIGASSALQLSVFNNGNAAIAGATVRVRVLDPGSGTPIAVFTQTGVQLPAGTGGQYSWNWVAAGTAGSVLPVAATIEIAGSEQPLAQATVTLTASAAQPPVEFRPVPLEGRWLLALLLLVPAVAHFGARRRPSPRSPLQSKP</sequence>
<keyword evidence="6" id="KW-0645">Protease</keyword>
<proteinExistence type="predicted"/>
<dbReference type="SUPFAM" id="SSF49452">
    <property type="entry name" value="Starch-binding domain-like"/>
    <property type="match status" value="3"/>
</dbReference>
<evidence type="ECO:0000313" key="7">
    <source>
        <dbReference type="Proteomes" id="UP000199517"/>
    </source>
</evidence>
<dbReference type="PANTHER" id="PTHR21419">
    <property type="match status" value="1"/>
</dbReference>
<dbReference type="InterPro" id="IPR013517">
    <property type="entry name" value="FG-GAP"/>
</dbReference>
<dbReference type="PANTHER" id="PTHR21419:SF30">
    <property type="entry name" value="IG-LIKE DOMAIN-CONTAINING PROTEIN"/>
    <property type="match status" value="1"/>
</dbReference>
<dbReference type="Proteomes" id="UP000199517">
    <property type="component" value="Unassembled WGS sequence"/>
</dbReference>
<evidence type="ECO:0000256" key="5">
    <source>
        <dbReference type="ARBA" id="ARBA00023136"/>
    </source>
</evidence>
<protein>
    <submittedName>
        <fullName evidence="6">Carboxypeptidase regulatory-like domain-containing protein</fullName>
    </submittedName>
</protein>
<dbReference type="RefSeq" id="WP_092949770.1">
    <property type="nucleotide sequence ID" value="NZ_FOMQ01000002.1"/>
</dbReference>
<comment type="subcellular location">
    <subcellularLocation>
        <location evidence="1">Membrane</location>
        <topology evidence="1">Single-pass membrane protein</topology>
    </subcellularLocation>
</comment>
<reference evidence="7" key="1">
    <citation type="submission" date="2016-10" db="EMBL/GenBank/DDBJ databases">
        <authorList>
            <person name="Varghese N."/>
            <person name="Submissions S."/>
        </authorList>
    </citation>
    <scope>NUCLEOTIDE SEQUENCE [LARGE SCALE GENOMIC DNA]</scope>
    <source>
        <strain evidence="7">DSM 7481</strain>
    </source>
</reference>
<evidence type="ECO:0000256" key="2">
    <source>
        <dbReference type="ARBA" id="ARBA00022692"/>
    </source>
</evidence>
<dbReference type="Pfam" id="PF13517">
    <property type="entry name" value="FG-GAP_3"/>
    <property type="match status" value="2"/>
</dbReference>
<dbReference type="GO" id="GO:0016020">
    <property type="term" value="C:membrane"/>
    <property type="evidence" value="ECO:0007669"/>
    <property type="project" value="UniProtKB-SubCell"/>
</dbReference>
<dbReference type="SUPFAM" id="SSF48239">
    <property type="entry name" value="Terpenoid cyclases/Protein prenyltransferases"/>
    <property type="match status" value="1"/>
</dbReference>
<keyword evidence="6" id="KW-0378">Hydrolase</keyword>
<dbReference type="Gene3D" id="2.60.40.1120">
    <property type="entry name" value="Carboxypeptidase-like, regulatory domain"/>
    <property type="match status" value="4"/>
</dbReference>
<dbReference type="GO" id="GO:0030246">
    <property type="term" value="F:carbohydrate binding"/>
    <property type="evidence" value="ECO:0007669"/>
    <property type="project" value="InterPro"/>
</dbReference>
<keyword evidence="2" id="KW-0812">Transmembrane</keyword>
<dbReference type="SUPFAM" id="SSF49464">
    <property type="entry name" value="Carboxypeptidase regulatory domain-like"/>
    <property type="match status" value="1"/>
</dbReference>
<dbReference type="InterPro" id="IPR013784">
    <property type="entry name" value="Carb-bd-like_fold"/>
</dbReference>
<keyword evidence="4" id="KW-1133">Transmembrane helix</keyword>
<dbReference type="GO" id="GO:0004180">
    <property type="term" value="F:carboxypeptidase activity"/>
    <property type="evidence" value="ECO:0007669"/>
    <property type="project" value="UniProtKB-KW"/>
</dbReference>
<evidence type="ECO:0000313" key="6">
    <source>
        <dbReference type="EMBL" id="SFD44128.1"/>
    </source>
</evidence>
<organism evidence="6 7">
    <name type="scientific">Paracidovorax konjaci</name>
    <dbReference type="NCBI Taxonomy" id="32040"/>
    <lineage>
        <taxon>Bacteria</taxon>
        <taxon>Pseudomonadati</taxon>
        <taxon>Pseudomonadota</taxon>
        <taxon>Betaproteobacteria</taxon>
        <taxon>Burkholderiales</taxon>
        <taxon>Comamonadaceae</taxon>
        <taxon>Paracidovorax</taxon>
    </lineage>
</organism>
<name>A0A1I1SHL2_9BURK</name>
<keyword evidence="7" id="KW-1185">Reference proteome</keyword>
<dbReference type="InterPro" id="IPR008969">
    <property type="entry name" value="CarboxyPept-like_regulatory"/>
</dbReference>
<dbReference type="SUPFAM" id="SSF69318">
    <property type="entry name" value="Integrin alpha N-terminal domain"/>
    <property type="match status" value="2"/>
</dbReference>
<dbReference type="InterPro" id="IPR013783">
    <property type="entry name" value="Ig-like_fold"/>
</dbReference>
<evidence type="ECO:0000256" key="3">
    <source>
        <dbReference type="ARBA" id="ARBA00022729"/>
    </source>
</evidence>
<dbReference type="InterPro" id="IPR028994">
    <property type="entry name" value="Integrin_alpha_N"/>
</dbReference>
<gene>
    <name evidence="6" type="ORF">SAMN04489710_102109</name>
</gene>